<gene>
    <name evidence="2" type="ORF">GCM10009760_63080</name>
</gene>
<evidence type="ECO:0000256" key="1">
    <source>
        <dbReference type="SAM" id="MobiDB-lite"/>
    </source>
</evidence>
<evidence type="ECO:0000313" key="2">
    <source>
        <dbReference type="EMBL" id="GAA1500865.1"/>
    </source>
</evidence>
<dbReference type="Proteomes" id="UP001422759">
    <property type="component" value="Unassembled WGS sequence"/>
</dbReference>
<feature type="region of interest" description="Disordered" evidence="1">
    <location>
        <begin position="1"/>
        <end position="27"/>
    </location>
</feature>
<organism evidence="2 3">
    <name type="scientific">Kitasatospora kazusensis</name>
    <dbReference type="NCBI Taxonomy" id="407974"/>
    <lineage>
        <taxon>Bacteria</taxon>
        <taxon>Bacillati</taxon>
        <taxon>Actinomycetota</taxon>
        <taxon>Actinomycetes</taxon>
        <taxon>Kitasatosporales</taxon>
        <taxon>Streptomycetaceae</taxon>
        <taxon>Kitasatospora</taxon>
    </lineage>
</organism>
<sequence>MTTIPNAPARVPPRSRRQVESAVRRLRGAPAGGVRQVSYDRGAVDGYLWALGLRGRPPVSGAPVTGRECPSGAQIASEEHAARLQCGMEGLCSRVRDYACGVRDALAWIRGVSDARP</sequence>
<keyword evidence="3" id="KW-1185">Reference proteome</keyword>
<name>A0ABN1ZLR5_9ACTN</name>
<accession>A0ABN1ZLR5</accession>
<protein>
    <submittedName>
        <fullName evidence="2">Uncharacterized protein</fullName>
    </submittedName>
</protein>
<reference evidence="2 3" key="1">
    <citation type="journal article" date="2019" name="Int. J. Syst. Evol. Microbiol.">
        <title>The Global Catalogue of Microorganisms (GCM) 10K type strain sequencing project: providing services to taxonomists for standard genome sequencing and annotation.</title>
        <authorList>
            <consortium name="The Broad Institute Genomics Platform"/>
            <consortium name="The Broad Institute Genome Sequencing Center for Infectious Disease"/>
            <person name="Wu L."/>
            <person name="Ma J."/>
        </authorList>
    </citation>
    <scope>NUCLEOTIDE SEQUENCE [LARGE SCALE GENOMIC DNA]</scope>
    <source>
        <strain evidence="2 3">JCM 14560</strain>
    </source>
</reference>
<comment type="caution">
    <text evidence="2">The sequence shown here is derived from an EMBL/GenBank/DDBJ whole genome shotgun (WGS) entry which is preliminary data.</text>
</comment>
<dbReference type="EMBL" id="BAAANT010000077">
    <property type="protein sequence ID" value="GAA1500865.1"/>
    <property type="molecule type" value="Genomic_DNA"/>
</dbReference>
<proteinExistence type="predicted"/>
<evidence type="ECO:0000313" key="3">
    <source>
        <dbReference type="Proteomes" id="UP001422759"/>
    </source>
</evidence>